<dbReference type="eggNOG" id="COG0413">
    <property type="taxonomic scope" value="Bacteria"/>
</dbReference>
<evidence type="ECO:0000313" key="7">
    <source>
        <dbReference type="Proteomes" id="UP000004688"/>
    </source>
</evidence>
<dbReference type="HOGENOM" id="CLU_1057170_0_0_5"/>
<dbReference type="PANTHER" id="PTHR20881:SF0">
    <property type="entry name" value="3-METHYL-2-OXOBUTANOATE HYDROXYMETHYLTRANSFERASE"/>
    <property type="match status" value="1"/>
</dbReference>
<proteinExistence type="inferred from homology"/>
<dbReference type="KEGG" id="oar:OA238_c47710"/>
<name>M9RVS0_9RHOB</name>
<dbReference type="Proteomes" id="UP000004688">
    <property type="component" value="Chromosome"/>
</dbReference>
<protein>
    <recommendedName>
        <fullName evidence="3">3-methyl-2-oxobutanoate hydroxymethyltransferase</fullName>
        <ecNumber evidence="3">2.1.2.11</ecNumber>
    </recommendedName>
</protein>
<evidence type="ECO:0000256" key="5">
    <source>
        <dbReference type="ARBA" id="ARBA00022679"/>
    </source>
</evidence>
<dbReference type="AlphaFoldDB" id="M9RVS0"/>
<comment type="similarity">
    <text evidence="1">Belongs to the PanB family.</text>
</comment>
<dbReference type="InterPro" id="IPR015813">
    <property type="entry name" value="Pyrv/PenolPyrv_kinase-like_dom"/>
</dbReference>
<dbReference type="STRING" id="391616.OA238_c47710"/>
<evidence type="ECO:0000256" key="1">
    <source>
        <dbReference type="ARBA" id="ARBA00008676"/>
    </source>
</evidence>
<keyword evidence="6" id="KW-0489">Methyltransferase</keyword>
<dbReference type="GO" id="GO:0008168">
    <property type="term" value="F:methyltransferase activity"/>
    <property type="evidence" value="ECO:0007669"/>
    <property type="project" value="UniProtKB-KW"/>
</dbReference>
<gene>
    <name evidence="6" type="ORF">OA238_c47710</name>
</gene>
<dbReference type="EC" id="2.1.2.11" evidence="3"/>
<evidence type="ECO:0000256" key="4">
    <source>
        <dbReference type="ARBA" id="ARBA00022655"/>
    </source>
</evidence>
<dbReference type="GO" id="GO:0015940">
    <property type="term" value="P:pantothenate biosynthetic process"/>
    <property type="evidence" value="ECO:0007669"/>
    <property type="project" value="UniProtKB-KW"/>
</dbReference>
<sequence length="282" mass="30828">MKRVFTMVGNFEERNLTIWDIRALKGQQILTQTLPSCPEDASAATKAGIDLLNVRFEPEFPHRAAAIRGVSPKTFTTFAMPLIGVSSSQEALRMAHSALQLGADSIMCQWSLEFVETLSKAGIPVQGHVGLVPRKSMWTGGLRAVGKTTGEAMSIYQDIKDLENAGAWAVECEVMPSRVTEELSKRTSLITVSIGAGSAGDVQFLFARDILGDGPGPFPRHSKQYCDLEYARASMQDMRKTAFSAFIADVHSGSFPASQHEVKIDDEAYQSLVTELDKVQKI</sequence>
<dbReference type="GO" id="GO:0003864">
    <property type="term" value="F:3-methyl-2-oxobutanoate hydroxymethyltransferase activity"/>
    <property type="evidence" value="ECO:0007669"/>
    <property type="project" value="UniProtKB-EC"/>
</dbReference>
<organism evidence="6 7">
    <name type="scientific">Octadecabacter arcticus 238</name>
    <dbReference type="NCBI Taxonomy" id="391616"/>
    <lineage>
        <taxon>Bacteria</taxon>
        <taxon>Pseudomonadati</taxon>
        <taxon>Pseudomonadota</taxon>
        <taxon>Alphaproteobacteria</taxon>
        <taxon>Rhodobacterales</taxon>
        <taxon>Roseobacteraceae</taxon>
        <taxon>Octadecabacter</taxon>
    </lineage>
</organism>
<evidence type="ECO:0000256" key="3">
    <source>
        <dbReference type="ARBA" id="ARBA00012618"/>
    </source>
</evidence>
<reference evidence="6 7" key="1">
    <citation type="journal article" date="2013" name="PLoS ONE">
        <title>Poles Apart: Arctic and Antarctic Octadecabacter strains Share High Genome Plasticity and a New Type of Xanthorhodopsin.</title>
        <authorList>
            <person name="Vollmers J."/>
            <person name="Voget S."/>
            <person name="Dietrich S."/>
            <person name="Gollnow K."/>
            <person name="Smits M."/>
            <person name="Meyer K."/>
            <person name="Brinkhoff T."/>
            <person name="Simon M."/>
            <person name="Daniel R."/>
        </authorList>
    </citation>
    <scope>NUCLEOTIDE SEQUENCE [LARGE SCALE GENOMIC DNA]</scope>
    <source>
        <strain evidence="6 7">238</strain>
    </source>
</reference>
<keyword evidence="7" id="KW-1185">Reference proteome</keyword>
<evidence type="ECO:0000313" key="6">
    <source>
        <dbReference type="EMBL" id="AGI74606.1"/>
    </source>
</evidence>
<dbReference type="Gene3D" id="3.20.20.60">
    <property type="entry name" value="Phosphoenolpyruvate-binding domains"/>
    <property type="match status" value="1"/>
</dbReference>
<dbReference type="InterPro" id="IPR003700">
    <property type="entry name" value="Pantoate_hydroxy_MeTrfase"/>
</dbReference>
<dbReference type="SUPFAM" id="SSF51621">
    <property type="entry name" value="Phosphoenolpyruvate/pyruvate domain"/>
    <property type="match status" value="1"/>
</dbReference>
<dbReference type="PANTHER" id="PTHR20881">
    <property type="entry name" value="3-METHYL-2-OXOBUTANOATE HYDROXYMETHYLTRANSFERASE"/>
    <property type="match status" value="1"/>
</dbReference>
<dbReference type="RefSeq" id="WP_015497524.1">
    <property type="nucleotide sequence ID" value="NC_020908.1"/>
</dbReference>
<dbReference type="Pfam" id="PF02548">
    <property type="entry name" value="Pantoate_transf"/>
    <property type="match status" value="1"/>
</dbReference>
<dbReference type="OrthoDB" id="9781789at2"/>
<keyword evidence="5 6" id="KW-0808">Transferase</keyword>
<dbReference type="GO" id="GO:0000287">
    <property type="term" value="F:magnesium ion binding"/>
    <property type="evidence" value="ECO:0007669"/>
    <property type="project" value="TreeGrafter"/>
</dbReference>
<dbReference type="EMBL" id="CP003742">
    <property type="protein sequence ID" value="AGI74606.1"/>
    <property type="molecule type" value="Genomic_DNA"/>
</dbReference>
<dbReference type="GO" id="GO:0032259">
    <property type="term" value="P:methylation"/>
    <property type="evidence" value="ECO:0007669"/>
    <property type="project" value="UniProtKB-KW"/>
</dbReference>
<dbReference type="InterPro" id="IPR040442">
    <property type="entry name" value="Pyrv_kinase-like_dom_sf"/>
</dbReference>
<accession>M9RVS0</accession>
<comment type="subunit">
    <text evidence="2">Homodecamer; pentamer of dimers.</text>
</comment>
<evidence type="ECO:0000256" key="2">
    <source>
        <dbReference type="ARBA" id="ARBA00011424"/>
    </source>
</evidence>
<keyword evidence="4" id="KW-0566">Pantothenate biosynthesis</keyword>